<reference evidence="2 3" key="1">
    <citation type="submission" date="2024-02" db="EMBL/GenBank/DDBJ databases">
        <authorList>
            <person name="Saticioglu I.B."/>
        </authorList>
    </citation>
    <scope>NUCLEOTIDE SEQUENCE [LARGE SCALE GENOMIC DNA]</scope>
    <source>
        <strain evidence="2 3">Mu-43</strain>
    </source>
</reference>
<proteinExistence type="predicted"/>
<keyword evidence="3" id="KW-1185">Reference proteome</keyword>
<dbReference type="EMBL" id="JBBDGN010000005">
    <property type="protein sequence ID" value="MEJ1091503.1"/>
    <property type="molecule type" value="Genomic_DNA"/>
</dbReference>
<evidence type="ECO:0000256" key="1">
    <source>
        <dbReference type="SAM" id="MobiDB-lite"/>
    </source>
</evidence>
<feature type="region of interest" description="Disordered" evidence="1">
    <location>
        <begin position="1"/>
        <end position="27"/>
    </location>
</feature>
<evidence type="ECO:0000313" key="2">
    <source>
        <dbReference type="EMBL" id="MEJ1091503.1"/>
    </source>
</evidence>
<protein>
    <submittedName>
        <fullName evidence="2">Uncharacterized protein</fullName>
    </submittedName>
</protein>
<dbReference type="RefSeq" id="WP_337319087.1">
    <property type="nucleotide sequence ID" value="NZ_JBBDGN010000005.1"/>
</dbReference>
<sequence>MGVFSQRPEEELNEWAGLPAEPRDPDAADVLDAAPAVDPFSVGLGAQYSTVAFPVAAPAPDAADATNAGPGDDD</sequence>
<accession>A0ABU8LLD0</accession>
<name>A0ABU8LLD0_9MICO</name>
<dbReference type="Proteomes" id="UP001366085">
    <property type="component" value="Unassembled WGS sequence"/>
</dbReference>
<organism evidence="2 3">
    <name type="scientific">Microbacterium istanbulense</name>
    <dbReference type="NCBI Taxonomy" id="3122049"/>
    <lineage>
        <taxon>Bacteria</taxon>
        <taxon>Bacillati</taxon>
        <taxon>Actinomycetota</taxon>
        <taxon>Actinomycetes</taxon>
        <taxon>Micrococcales</taxon>
        <taxon>Microbacteriaceae</taxon>
        <taxon>Microbacterium</taxon>
    </lineage>
</organism>
<comment type="caution">
    <text evidence="2">The sequence shown here is derived from an EMBL/GenBank/DDBJ whole genome shotgun (WGS) entry which is preliminary data.</text>
</comment>
<gene>
    <name evidence="2" type="ORF">WDU93_07310</name>
</gene>
<evidence type="ECO:0000313" key="3">
    <source>
        <dbReference type="Proteomes" id="UP001366085"/>
    </source>
</evidence>